<dbReference type="OrthoDB" id="7836744at2759"/>
<feature type="transmembrane region" description="Helical" evidence="1">
    <location>
        <begin position="93"/>
        <end position="125"/>
    </location>
</feature>
<gene>
    <name evidence="2" type="primary">Dana\GF27140</name>
    <name evidence="2" type="ORF">GF27140</name>
</gene>
<accession>A0A0P8XRL7</accession>
<keyword evidence="1" id="KW-1133">Transmembrane helix</keyword>
<name>A0A0P8XRL7_DROAN</name>
<keyword evidence="3" id="KW-1185">Reference proteome</keyword>
<keyword evidence="1" id="KW-0812">Transmembrane</keyword>
<dbReference type="AlphaFoldDB" id="A0A0P8XRL7"/>
<feature type="transmembrane region" description="Helical" evidence="1">
    <location>
        <begin position="9"/>
        <end position="30"/>
    </location>
</feature>
<organism evidence="2 3">
    <name type="scientific">Drosophila ananassae</name>
    <name type="common">Fruit fly</name>
    <dbReference type="NCBI Taxonomy" id="7217"/>
    <lineage>
        <taxon>Eukaryota</taxon>
        <taxon>Metazoa</taxon>
        <taxon>Ecdysozoa</taxon>
        <taxon>Arthropoda</taxon>
        <taxon>Hexapoda</taxon>
        <taxon>Insecta</taxon>
        <taxon>Pterygota</taxon>
        <taxon>Neoptera</taxon>
        <taxon>Endopterygota</taxon>
        <taxon>Diptera</taxon>
        <taxon>Brachycera</taxon>
        <taxon>Muscomorpha</taxon>
        <taxon>Ephydroidea</taxon>
        <taxon>Drosophilidae</taxon>
        <taxon>Drosophila</taxon>
        <taxon>Sophophora</taxon>
    </lineage>
</organism>
<proteinExistence type="predicted"/>
<evidence type="ECO:0000313" key="2">
    <source>
        <dbReference type="EMBL" id="KPU77216.1"/>
    </source>
</evidence>
<evidence type="ECO:0000313" key="3">
    <source>
        <dbReference type="Proteomes" id="UP000007801"/>
    </source>
</evidence>
<reference evidence="2 3" key="1">
    <citation type="journal article" date="2007" name="Nature">
        <title>Evolution of genes and genomes on the Drosophila phylogeny.</title>
        <authorList>
            <consortium name="Drosophila 12 Genomes Consortium"/>
            <person name="Clark A.G."/>
            <person name="Eisen M.B."/>
            <person name="Smith D.R."/>
            <person name="Bergman C.M."/>
            <person name="Oliver B."/>
            <person name="Markow T.A."/>
            <person name="Kaufman T.C."/>
            <person name="Kellis M."/>
            <person name="Gelbart W."/>
            <person name="Iyer V.N."/>
            <person name="Pollard D.A."/>
            <person name="Sackton T.B."/>
            <person name="Larracuente A.M."/>
            <person name="Singh N.D."/>
            <person name="Abad J.P."/>
            <person name="Abt D.N."/>
            <person name="Adryan B."/>
            <person name="Aguade M."/>
            <person name="Akashi H."/>
            <person name="Anderson W.W."/>
            <person name="Aquadro C.F."/>
            <person name="Ardell D.H."/>
            <person name="Arguello R."/>
            <person name="Artieri C.G."/>
            <person name="Barbash D.A."/>
            <person name="Barker D."/>
            <person name="Barsanti P."/>
            <person name="Batterham P."/>
            <person name="Batzoglou S."/>
            <person name="Begun D."/>
            <person name="Bhutkar A."/>
            <person name="Blanco E."/>
            <person name="Bosak S.A."/>
            <person name="Bradley R.K."/>
            <person name="Brand A.D."/>
            <person name="Brent M.R."/>
            <person name="Brooks A.N."/>
            <person name="Brown R.H."/>
            <person name="Butlin R.K."/>
            <person name="Caggese C."/>
            <person name="Calvi B.R."/>
            <person name="Bernardo de Carvalho A."/>
            <person name="Caspi A."/>
            <person name="Castrezana S."/>
            <person name="Celniker S.E."/>
            <person name="Chang J.L."/>
            <person name="Chapple C."/>
            <person name="Chatterji S."/>
            <person name="Chinwalla A."/>
            <person name="Civetta A."/>
            <person name="Clifton S.W."/>
            <person name="Comeron J.M."/>
            <person name="Costello J.C."/>
            <person name="Coyne J.A."/>
            <person name="Daub J."/>
            <person name="David R.G."/>
            <person name="Delcher A.L."/>
            <person name="Delehaunty K."/>
            <person name="Do C.B."/>
            <person name="Ebling H."/>
            <person name="Edwards K."/>
            <person name="Eickbush T."/>
            <person name="Evans J.D."/>
            <person name="Filipski A."/>
            <person name="Findeiss S."/>
            <person name="Freyhult E."/>
            <person name="Fulton L."/>
            <person name="Fulton R."/>
            <person name="Garcia A.C."/>
            <person name="Gardiner A."/>
            <person name="Garfield D.A."/>
            <person name="Garvin B.E."/>
            <person name="Gibson G."/>
            <person name="Gilbert D."/>
            <person name="Gnerre S."/>
            <person name="Godfrey J."/>
            <person name="Good R."/>
            <person name="Gotea V."/>
            <person name="Gravely B."/>
            <person name="Greenberg A.J."/>
            <person name="Griffiths-Jones S."/>
            <person name="Gross S."/>
            <person name="Guigo R."/>
            <person name="Gustafson E.A."/>
            <person name="Haerty W."/>
            <person name="Hahn M.W."/>
            <person name="Halligan D.L."/>
            <person name="Halpern A.L."/>
            <person name="Halter G.M."/>
            <person name="Han M.V."/>
            <person name="Heger A."/>
            <person name="Hillier L."/>
            <person name="Hinrichs A.S."/>
            <person name="Holmes I."/>
            <person name="Hoskins R.A."/>
            <person name="Hubisz M.J."/>
            <person name="Hultmark D."/>
            <person name="Huntley M.A."/>
            <person name="Jaffe D.B."/>
            <person name="Jagadeeshan S."/>
            <person name="Jeck W.R."/>
            <person name="Johnson J."/>
            <person name="Jones C.D."/>
            <person name="Jordan W.C."/>
            <person name="Karpen G.H."/>
            <person name="Kataoka E."/>
            <person name="Keightley P.D."/>
            <person name="Kheradpour P."/>
            <person name="Kirkness E.F."/>
            <person name="Koerich L.B."/>
            <person name="Kristiansen K."/>
            <person name="Kudrna D."/>
            <person name="Kulathinal R.J."/>
            <person name="Kumar S."/>
            <person name="Kwok R."/>
            <person name="Lander E."/>
            <person name="Langley C.H."/>
            <person name="Lapoint R."/>
            <person name="Lazzaro B.P."/>
            <person name="Lee S.J."/>
            <person name="Levesque L."/>
            <person name="Li R."/>
            <person name="Lin C.F."/>
            <person name="Lin M.F."/>
            <person name="Lindblad-Toh K."/>
            <person name="Llopart A."/>
            <person name="Long M."/>
            <person name="Low L."/>
            <person name="Lozovsky E."/>
            <person name="Lu J."/>
            <person name="Luo M."/>
            <person name="Machado C.A."/>
            <person name="Makalowski W."/>
            <person name="Marzo M."/>
            <person name="Matsuda M."/>
            <person name="Matzkin L."/>
            <person name="McAllister B."/>
            <person name="McBride C.S."/>
            <person name="McKernan B."/>
            <person name="McKernan K."/>
            <person name="Mendez-Lago M."/>
            <person name="Minx P."/>
            <person name="Mollenhauer M.U."/>
            <person name="Montooth K."/>
            <person name="Mount S.M."/>
            <person name="Mu X."/>
            <person name="Myers E."/>
            <person name="Negre B."/>
            <person name="Newfeld S."/>
            <person name="Nielsen R."/>
            <person name="Noor M.A."/>
            <person name="O'Grady P."/>
            <person name="Pachter L."/>
            <person name="Papaceit M."/>
            <person name="Parisi M.J."/>
            <person name="Parisi M."/>
            <person name="Parts L."/>
            <person name="Pedersen J.S."/>
            <person name="Pesole G."/>
            <person name="Phillippy A.M."/>
            <person name="Ponting C.P."/>
            <person name="Pop M."/>
            <person name="Porcelli D."/>
            <person name="Powell J.R."/>
            <person name="Prohaska S."/>
            <person name="Pruitt K."/>
            <person name="Puig M."/>
            <person name="Quesneville H."/>
            <person name="Ram K.R."/>
            <person name="Rand D."/>
            <person name="Rasmussen M.D."/>
            <person name="Reed L.K."/>
            <person name="Reenan R."/>
            <person name="Reily A."/>
            <person name="Remington K.A."/>
            <person name="Rieger T.T."/>
            <person name="Ritchie M.G."/>
            <person name="Robin C."/>
            <person name="Rogers Y.H."/>
            <person name="Rohde C."/>
            <person name="Rozas J."/>
            <person name="Rubenfield M.J."/>
            <person name="Ruiz A."/>
            <person name="Russo S."/>
            <person name="Salzberg S.L."/>
            <person name="Sanchez-Gracia A."/>
            <person name="Saranga D.J."/>
            <person name="Sato H."/>
            <person name="Schaeffer S.W."/>
            <person name="Schatz M.C."/>
            <person name="Schlenke T."/>
            <person name="Schwartz R."/>
            <person name="Segarra C."/>
            <person name="Singh R.S."/>
            <person name="Sirot L."/>
            <person name="Sirota M."/>
            <person name="Sisneros N.B."/>
            <person name="Smith C.D."/>
            <person name="Smith T.F."/>
            <person name="Spieth J."/>
            <person name="Stage D.E."/>
            <person name="Stark A."/>
            <person name="Stephan W."/>
            <person name="Strausberg R.L."/>
            <person name="Strempel S."/>
            <person name="Sturgill D."/>
            <person name="Sutton G."/>
            <person name="Sutton G.G."/>
            <person name="Tao W."/>
            <person name="Teichmann S."/>
            <person name="Tobari Y.N."/>
            <person name="Tomimura Y."/>
            <person name="Tsolas J.M."/>
            <person name="Valente V.L."/>
            <person name="Venter E."/>
            <person name="Venter J.C."/>
            <person name="Vicario S."/>
            <person name="Vieira F.G."/>
            <person name="Vilella A.J."/>
            <person name="Villasante A."/>
            <person name="Walenz B."/>
            <person name="Wang J."/>
            <person name="Wasserman M."/>
            <person name="Watts T."/>
            <person name="Wilson D."/>
            <person name="Wilson R.K."/>
            <person name="Wing R.A."/>
            <person name="Wolfner M.F."/>
            <person name="Wong A."/>
            <person name="Wong G.K."/>
            <person name="Wu C.I."/>
            <person name="Wu G."/>
            <person name="Yamamoto D."/>
            <person name="Yang H.P."/>
            <person name="Yang S.P."/>
            <person name="Yorke J.A."/>
            <person name="Yoshida K."/>
            <person name="Zdobnov E."/>
            <person name="Zhang P."/>
            <person name="Zhang Y."/>
            <person name="Zimin A.V."/>
            <person name="Baldwin J."/>
            <person name="Abdouelleil A."/>
            <person name="Abdulkadir J."/>
            <person name="Abebe A."/>
            <person name="Abera B."/>
            <person name="Abreu J."/>
            <person name="Acer S.C."/>
            <person name="Aftuck L."/>
            <person name="Alexander A."/>
            <person name="An P."/>
            <person name="Anderson E."/>
            <person name="Anderson S."/>
            <person name="Arachi H."/>
            <person name="Azer M."/>
            <person name="Bachantsang P."/>
            <person name="Barry A."/>
            <person name="Bayul T."/>
            <person name="Berlin A."/>
            <person name="Bessette D."/>
            <person name="Bloom T."/>
            <person name="Blye J."/>
            <person name="Boguslavskiy L."/>
            <person name="Bonnet C."/>
            <person name="Boukhgalter B."/>
            <person name="Bourzgui I."/>
            <person name="Brown A."/>
            <person name="Cahill P."/>
            <person name="Channer S."/>
            <person name="Cheshatsang Y."/>
            <person name="Chuda L."/>
            <person name="Citroen M."/>
            <person name="Collymore A."/>
            <person name="Cooke P."/>
            <person name="Costello M."/>
            <person name="D'Aco K."/>
            <person name="Daza R."/>
            <person name="De Haan G."/>
            <person name="DeGray S."/>
            <person name="DeMaso C."/>
            <person name="Dhargay N."/>
            <person name="Dooley K."/>
            <person name="Dooley E."/>
            <person name="Doricent M."/>
            <person name="Dorje P."/>
            <person name="Dorjee K."/>
            <person name="Dupes A."/>
            <person name="Elong R."/>
            <person name="Falk J."/>
            <person name="Farina A."/>
            <person name="Faro S."/>
            <person name="Ferguson D."/>
            <person name="Fisher S."/>
            <person name="Foley C.D."/>
            <person name="Franke A."/>
            <person name="Friedrich D."/>
            <person name="Gadbois L."/>
            <person name="Gearin G."/>
            <person name="Gearin C.R."/>
            <person name="Giannoukos G."/>
            <person name="Goode T."/>
            <person name="Graham J."/>
            <person name="Grandbois E."/>
            <person name="Grewal S."/>
            <person name="Gyaltsen K."/>
            <person name="Hafez N."/>
            <person name="Hagos B."/>
            <person name="Hall J."/>
            <person name="Henson C."/>
            <person name="Hollinger A."/>
            <person name="Honan T."/>
            <person name="Huard M.D."/>
            <person name="Hughes L."/>
            <person name="Hurhula B."/>
            <person name="Husby M.E."/>
            <person name="Kamat A."/>
            <person name="Kanga B."/>
            <person name="Kashin S."/>
            <person name="Khazanovich D."/>
            <person name="Kisner P."/>
            <person name="Lance K."/>
            <person name="Lara M."/>
            <person name="Lee W."/>
            <person name="Lennon N."/>
            <person name="Letendre F."/>
            <person name="LeVine R."/>
            <person name="Lipovsky A."/>
            <person name="Liu X."/>
            <person name="Liu J."/>
            <person name="Liu S."/>
            <person name="Lokyitsang T."/>
            <person name="Lokyitsang Y."/>
            <person name="Lubonja R."/>
            <person name="Lui A."/>
            <person name="MacDonald P."/>
            <person name="Magnisalis V."/>
            <person name="Maru K."/>
            <person name="Matthews C."/>
            <person name="McCusker W."/>
            <person name="McDonough S."/>
            <person name="Mehta T."/>
            <person name="Meldrim J."/>
            <person name="Meneus L."/>
            <person name="Mihai O."/>
            <person name="Mihalev A."/>
            <person name="Mihova T."/>
            <person name="Mittelman R."/>
            <person name="Mlenga V."/>
            <person name="Montmayeur A."/>
            <person name="Mulrain L."/>
            <person name="Navidi A."/>
            <person name="Naylor J."/>
            <person name="Negash T."/>
            <person name="Nguyen T."/>
            <person name="Nguyen N."/>
            <person name="Nicol R."/>
            <person name="Norbu C."/>
            <person name="Norbu N."/>
            <person name="Novod N."/>
            <person name="O'Neill B."/>
            <person name="Osman S."/>
            <person name="Markiewicz E."/>
            <person name="Oyono O.L."/>
            <person name="Patti C."/>
            <person name="Phunkhang P."/>
            <person name="Pierre F."/>
            <person name="Priest M."/>
            <person name="Raghuraman S."/>
            <person name="Rege F."/>
            <person name="Reyes R."/>
            <person name="Rise C."/>
            <person name="Rogov P."/>
            <person name="Ross K."/>
            <person name="Ryan E."/>
            <person name="Settipalli S."/>
            <person name="Shea T."/>
            <person name="Sherpa N."/>
            <person name="Shi L."/>
            <person name="Shih D."/>
            <person name="Sparrow T."/>
            <person name="Spaulding J."/>
            <person name="Stalker J."/>
            <person name="Stange-Thomann N."/>
            <person name="Stavropoulos S."/>
            <person name="Stone C."/>
            <person name="Strader C."/>
            <person name="Tesfaye S."/>
            <person name="Thomson T."/>
            <person name="Thoulutsang Y."/>
            <person name="Thoulutsang D."/>
            <person name="Topham K."/>
            <person name="Topping I."/>
            <person name="Tsamla T."/>
            <person name="Vassiliev H."/>
            <person name="Vo A."/>
            <person name="Wangchuk T."/>
            <person name="Wangdi T."/>
            <person name="Weiand M."/>
            <person name="Wilkinson J."/>
            <person name="Wilson A."/>
            <person name="Yadav S."/>
            <person name="Young G."/>
            <person name="Yu Q."/>
            <person name="Zembek L."/>
            <person name="Zhong D."/>
            <person name="Zimmer A."/>
            <person name="Zwirko Z."/>
            <person name="Jaffe D.B."/>
            <person name="Alvarez P."/>
            <person name="Brockman W."/>
            <person name="Butler J."/>
            <person name="Chin C."/>
            <person name="Gnerre S."/>
            <person name="Grabherr M."/>
            <person name="Kleber M."/>
            <person name="Mauceli E."/>
            <person name="MacCallum I."/>
        </authorList>
    </citation>
    <scope>NUCLEOTIDE SEQUENCE [LARGE SCALE GENOMIC DNA]</scope>
    <source>
        <strain evidence="3">Tucson 14024-0371.13</strain>
    </source>
</reference>
<feature type="transmembrane region" description="Helical" evidence="1">
    <location>
        <begin position="59"/>
        <end position="81"/>
    </location>
</feature>
<dbReference type="Proteomes" id="UP000007801">
    <property type="component" value="Unassembled WGS sequence"/>
</dbReference>
<dbReference type="EMBL" id="CH902619">
    <property type="protein sequence ID" value="KPU77216.1"/>
    <property type="molecule type" value="Genomic_DNA"/>
</dbReference>
<protein>
    <submittedName>
        <fullName evidence="2">Uncharacterized protein, isoform B</fullName>
    </submittedName>
</protein>
<sequence length="126" mass="14270">MPFPITTRWLAISILATWNILGGFGFYAYVLDSYVNYPENHERRKFQYHFYKGHINDEVVIGVSVVMLSQIISTVILGYALKESRKMSLLYGILFCAPFTFASLPIWPIAIVHTALALGALSFVFS</sequence>
<keyword evidence="1" id="KW-0472">Membrane</keyword>
<evidence type="ECO:0000256" key="1">
    <source>
        <dbReference type="SAM" id="Phobius"/>
    </source>
</evidence>